<sequence>MAEDSEDWGDDVDAQPEVTPAHARSDDASQFTDAIRQLEAAAELIERVPEIDQTGRQRIMDVIGRLNAVIYRRREAA</sequence>
<dbReference type="EMBL" id="AP014924">
    <property type="protein sequence ID" value="BAS29368.1"/>
    <property type="molecule type" value="Genomic_DNA"/>
</dbReference>
<organism evidence="2 3">
    <name type="scientific">Limnochorda pilosa</name>
    <dbReference type="NCBI Taxonomy" id="1555112"/>
    <lineage>
        <taxon>Bacteria</taxon>
        <taxon>Bacillati</taxon>
        <taxon>Bacillota</taxon>
        <taxon>Limnochordia</taxon>
        <taxon>Limnochordales</taxon>
        <taxon>Limnochordaceae</taxon>
        <taxon>Limnochorda</taxon>
    </lineage>
</organism>
<feature type="region of interest" description="Disordered" evidence="1">
    <location>
        <begin position="1"/>
        <end position="29"/>
    </location>
</feature>
<feature type="compositionally biased region" description="Acidic residues" evidence="1">
    <location>
        <begin position="1"/>
        <end position="14"/>
    </location>
</feature>
<evidence type="ECO:0000313" key="2">
    <source>
        <dbReference type="EMBL" id="BAS29368.1"/>
    </source>
</evidence>
<dbReference type="AlphaFoldDB" id="A0A0K2SQG2"/>
<protein>
    <submittedName>
        <fullName evidence="2">Uncharacterized protein</fullName>
    </submittedName>
</protein>
<dbReference type="KEGG" id="lpil:LIP_3557"/>
<dbReference type="Proteomes" id="UP000065807">
    <property type="component" value="Chromosome"/>
</dbReference>
<dbReference type="RefSeq" id="WP_068140990.1">
    <property type="nucleotide sequence ID" value="NZ_AP014924.1"/>
</dbReference>
<accession>A0A0K2SQG2</accession>
<reference evidence="3" key="2">
    <citation type="journal article" date="2016" name="Int. J. Syst. Evol. Microbiol.">
        <title>Complete genome sequence and cell structure of Limnochorda pilosa, a Gram-negative spore-former within the phylum Firmicutes.</title>
        <authorList>
            <person name="Watanabe M."/>
            <person name="Kojima H."/>
            <person name="Fukui M."/>
        </authorList>
    </citation>
    <scope>NUCLEOTIDE SEQUENCE [LARGE SCALE GENOMIC DNA]</scope>
    <source>
        <strain evidence="3">HC45</strain>
    </source>
</reference>
<gene>
    <name evidence="2" type="ORF">LIP_3557</name>
</gene>
<evidence type="ECO:0000313" key="3">
    <source>
        <dbReference type="Proteomes" id="UP000065807"/>
    </source>
</evidence>
<name>A0A0K2SQG2_LIMPI</name>
<reference evidence="3" key="1">
    <citation type="submission" date="2015-07" db="EMBL/GenBank/DDBJ databases">
        <title>Complete genome sequence and phylogenetic analysis of Limnochorda pilosa.</title>
        <authorList>
            <person name="Watanabe M."/>
            <person name="Kojima H."/>
            <person name="Fukui M."/>
        </authorList>
    </citation>
    <scope>NUCLEOTIDE SEQUENCE [LARGE SCALE GENOMIC DNA]</scope>
    <source>
        <strain evidence="3">HC45</strain>
    </source>
</reference>
<keyword evidence="3" id="KW-1185">Reference proteome</keyword>
<proteinExistence type="predicted"/>
<evidence type="ECO:0000256" key="1">
    <source>
        <dbReference type="SAM" id="MobiDB-lite"/>
    </source>
</evidence>